<comment type="subcellular location">
    <subcellularLocation>
        <location evidence="1">Cell membrane</location>
        <topology evidence="1">Multi-pass membrane protein</topology>
    </subcellularLocation>
</comment>
<reference evidence="7 8" key="1">
    <citation type="submission" date="2024-06" db="EMBL/GenBank/DDBJ databases">
        <authorList>
            <person name="Li F."/>
        </authorList>
    </citation>
    <scope>NUCLEOTIDE SEQUENCE [LARGE SCALE GENOMIC DNA]</scope>
    <source>
        <strain evidence="7 8">GXAS 311</strain>
    </source>
</reference>
<dbReference type="Proteomes" id="UP001548189">
    <property type="component" value="Unassembled WGS sequence"/>
</dbReference>
<dbReference type="InterPro" id="IPR032689">
    <property type="entry name" value="TraG-D_C"/>
</dbReference>
<proteinExistence type="predicted"/>
<dbReference type="RefSeq" id="WP_353895845.1">
    <property type="nucleotide sequence ID" value="NZ_JBEVCJ010000008.1"/>
</dbReference>
<dbReference type="PANTHER" id="PTHR37937">
    <property type="entry name" value="CONJUGATIVE TRANSFER: DNA TRANSPORT"/>
    <property type="match status" value="1"/>
</dbReference>
<keyword evidence="3" id="KW-0812">Transmembrane</keyword>
<keyword evidence="8" id="KW-1185">Reference proteome</keyword>
<dbReference type="Pfam" id="PF12696">
    <property type="entry name" value="TraG-D_C"/>
    <property type="match status" value="1"/>
</dbReference>
<keyword evidence="4" id="KW-1133">Transmembrane helix</keyword>
<dbReference type="Gene3D" id="3.40.50.300">
    <property type="entry name" value="P-loop containing nucleotide triphosphate hydrolases"/>
    <property type="match status" value="1"/>
</dbReference>
<accession>A0ABV2BTJ3</accession>
<comment type="caution">
    <text evidence="7">The sequence shown here is derived from an EMBL/GenBank/DDBJ whole genome shotgun (WGS) entry which is preliminary data.</text>
</comment>
<evidence type="ECO:0000256" key="2">
    <source>
        <dbReference type="ARBA" id="ARBA00022475"/>
    </source>
</evidence>
<dbReference type="SUPFAM" id="SSF52540">
    <property type="entry name" value="P-loop containing nucleoside triphosphate hydrolases"/>
    <property type="match status" value="1"/>
</dbReference>
<keyword evidence="5" id="KW-0472">Membrane</keyword>
<evidence type="ECO:0000259" key="6">
    <source>
        <dbReference type="Pfam" id="PF12696"/>
    </source>
</evidence>
<evidence type="ECO:0000256" key="5">
    <source>
        <dbReference type="ARBA" id="ARBA00023136"/>
    </source>
</evidence>
<dbReference type="PANTHER" id="PTHR37937:SF1">
    <property type="entry name" value="CONJUGATIVE TRANSFER: DNA TRANSPORT"/>
    <property type="match status" value="1"/>
</dbReference>
<keyword evidence="2" id="KW-1003">Cell membrane</keyword>
<evidence type="ECO:0000256" key="1">
    <source>
        <dbReference type="ARBA" id="ARBA00004651"/>
    </source>
</evidence>
<evidence type="ECO:0000256" key="4">
    <source>
        <dbReference type="ARBA" id="ARBA00022989"/>
    </source>
</evidence>
<dbReference type="CDD" id="cd01127">
    <property type="entry name" value="TrwB_TraG_TraD_VirD4"/>
    <property type="match status" value="1"/>
</dbReference>
<organism evidence="7 8">
    <name type="scientific">Aliikangiella maris</name>
    <dbReference type="NCBI Taxonomy" id="3162458"/>
    <lineage>
        <taxon>Bacteria</taxon>
        <taxon>Pseudomonadati</taxon>
        <taxon>Pseudomonadota</taxon>
        <taxon>Gammaproteobacteria</taxon>
        <taxon>Oceanospirillales</taxon>
        <taxon>Pleioneaceae</taxon>
        <taxon>Aliikangiella</taxon>
    </lineage>
</organism>
<evidence type="ECO:0000313" key="8">
    <source>
        <dbReference type="Proteomes" id="UP001548189"/>
    </source>
</evidence>
<name>A0ABV2BTJ3_9GAMM</name>
<evidence type="ECO:0000313" key="7">
    <source>
        <dbReference type="EMBL" id="MET1255261.1"/>
    </source>
</evidence>
<evidence type="ECO:0000256" key="3">
    <source>
        <dbReference type="ARBA" id="ARBA00022692"/>
    </source>
</evidence>
<dbReference type="InterPro" id="IPR051539">
    <property type="entry name" value="T4SS-coupling_protein"/>
</dbReference>
<dbReference type="InterPro" id="IPR027417">
    <property type="entry name" value="P-loop_NTPase"/>
</dbReference>
<gene>
    <name evidence="7" type="ORF">ABVT43_09010</name>
</gene>
<sequence length="297" mass="33695">MLTYRIINGDEDYLEYLSDPDKKVGIYYVLRGGSGKIMASLSRMVVGIAMLHCMRNVRGARSTFYLEEAATLGRAEFIKQAVSECRKYFHTILIYQSPSQLIHLFGKAGAEEILDSCGQQIYLGGGIRNINSATSIADAIGKTSILVDDPMAQADREFMAEKAWRDAMLRGEDVLEASESYHHQHTQSHQGRYTGRYLIDPAEIMRLKNEVIILSPGAGLPPILAQKLPNYWQNPAMAGRYAPDPLFPPLDSIKIKRKYFWGSKTRKFIRMQVPEKFAHWPNHVNGEIAYVQGYRTW</sequence>
<protein>
    <submittedName>
        <fullName evidence="7">TraM recognition domain-containing protein</fullName>
    </submittedName>
</protein>
<feature type="domain" description="TraD/TraG TraM recognition site" evidence="6">
    <location>
        <begin position="63"/>
        <end position="208"/>
    </location>
</feature>
<dbReference type="EMBL" id="JBEVCJ010000008">
    <property type="protein sequence ID" value="MET1255261.1"/>
    <property type="molecule type" value="Genomic_DNA"/>
</dbReference>